<evidence type="ECO:0000259" key="18">
    <source>
        <dbReference type="Pfam" id="PF22461"/>
    </source>
</evidence>
<dbReference type="Gene3D" id="3.30.1950.10">
    <property type="entry name" value="wza like domain"/>
    <property type="match status" value="1"/>
</dbReference>
<dbReference type="Pfam" id="PF10531">
    <property type="entry name" value="SLBB"/>
    <property type="match status" value="1"/>
</dbReference>
<evidence type="ECO:0000256" key="10">
    <source>
        <dbReference type="ARBA" id="ARBA00023114"/>
    </source>
</evidence>
<evidence type="ECO:0000256" key="13">
    <source>
        <dbReference type="ARBA" id="ARBA00023237"/>
    </source>
</evidence>
<dbReference type="PANTHER" id="PTHR33619">
    <property type="entry name" value="POLYSACCHARIDE EXPORT PROTEIN GFCE-RELATED"/>
    <property type="match status" value="1"/>
</dbReference>
<feature type="chain" id="PRO_5047519159" description="Polysaccharide export protein EpsE" evidence="15">
    <location>
        <begin position="29"/>
        <end position="272"/>
    </location>
</feature>
<dbReference type="Proteomes" id="UP000824366">
    <property type="component" value="Chromosome"/>
</dbReference>
<keyword evidence="4" id="KW-1134">Transmembrane beta strand</keyword>
<dbReference type="Gene3D" id="3.10.560.10">
    <property type="entry name" value="Outer membrane lipoprotein wza domain like"/>
    <property type="match status" value="2"/>
</dbReference>
<evidence type="ECO:0000256" key="8">
    <source>
        <dbReference type="ARBA" id="ARBA00023047"/>
    </source>
</evidence>
<dbReference type="NCBIfam" id="TIGR03028">
    <property type="entry name" value="EpsE"/>
    <property type="match status" value="1"/>
</dbReference>
<reference evidence="19 20" key="1">
    <citation type="journal article" date="2021" name="Microbiol. Spectr.">
        <title>A Single Bacterium Capable of Oxidation and Reduction of Iron at Circumneutral pH.</title>
        <authorList>
            <person name="Kato S."/>
            <person name="Ohkuma M."/>
        </authorList>
    </citation>
    <scope>NUCLEOTIDE SEQUENCE [LARGE SCALE GENOMIC DNA]</scope>
    <source>
        <strain evidence="19 20">MIZ03</strain>
    </source>
</reference>
<comment type="similarity">
    <text evidence="2">Belongs to the BexD/CtrA/VexA family.</text>
</comment>
<proteinExistence type="inferred from homology"/>
<evidence type="ECO:0000256" key="9">
    <source>
        <dbReference type="ARBA" id="ARBA00023065"/>
    </source>
</evidence>
<evidence type="ECO:0000256" key="12">
    <source>
        <dbReference type="ARBA" id="ARBA00023139"/>
    </source>
</evidence>
<dbReference type="InterPro" id="IPR003715">
    <property type="entry name" value="Poly_export_N"/>
</dbReference>
<dbReference type="Pfam" id="PF22461">
    <property type="entry name" value="SLBB_2"/>
    <property type="match status" value="1"/>
</dbReference>
<feature type="domain" description="SLBB" evidence="18">
    <location>
        <begin position="112"/>
        <end position="192"/>
    </location>
</feature>
<dbReference type="PANTHER" id="PTHR33619:SF3">
    <property type="entry name" value="POLYSACCHARIDE EXPORT PROTEIN GFCE-RELATED"/>
    <property type="match status" value="1"/>
</dbReference>
<dbReference type="InterPro" id="IPR049712">
    <property type="entry name" value="Poly_export"/>
</dbReference>
<dbReference type="Pfam" id="PF02563">
    <property type="entry name" value="Poly_export"/>
    <property type="match status" value="1"/>
</dbReference>
<keyword evidence="7 15" id="KW-0732">Signal</keyword>
<organism evidence="19 20">
    <name type="scientific">Rhodoferax lithotrophicus</name>
    <dbReference type="NCBI Taxonomy" id="2798804"/>
    <lineage>
        <taxon>Bacteria</taxon>
        <taxon>Pseudomonadati</taxon>
        <taxon>Pseudomonadota</taxon>
        <taxon>Betaproteobacteria</taxon>
        <taxon>Burkholderiales</taxon>
        <taxon>Comamonadaceae</taxon>
        <taxon>Rhodoferax</taxon>
    </lineage>
</organism>
<dbReference type="InterPro" id="IPR019554">
    <property type="entry name" value="Soluble_ligand-bd"/>
</dbReference>
<keyword evidence="14" id="KW-0449">Lipoprotein</keyword>
<evidence type="ECO:0000256" key="4">
    <source>
        <dbReference type="ARBA" id="ARBA00022452"/>
    </source>
</evidence>
<evidence type="ECO:0000313" key="20">
    <source>
        <dbReference type="Proteomes" id="UP000824366"/>
    </source>
</evidence>
<feature type="signal peptide" evidence="15">
    <location>
        <begin position="1"/>
        <end position="28"/>
    </location>
</feature>
<keyword evidence="3" id="KW-0813">Transport</keyword>
<sequence length="272" mass="29742">MSEYFFNLRVFILGVCFLFAGMTLPAYAQTNVDYPLGAGDALKIQVFQNPDLTLETRVSENGAITYPLLGTVELGGLSIAAAEKKISEGLLQGGFLKNPQVNIVLTQIRGNQVSVLGQVSRPGRFPLETANTRLTDMLANAGGATQSGDDMVIVTGMRDGQPFHREIDIPAIFLNTKLLDNILLQGGDTIYVHRAPVFYIYGEVQRPGSFRIERNMTVMQALAQGGGPTARGSEKRLRLHRKESNGTVQQLEPSLSDPVLPNDVIYIKESIF</sequence>
<keyword evidence="10" id="KW-0626">Porin</keyword>
<evidence type="ECO:0000256" key="11">
    <source>
        <dbReference type="ARBA" id="ARBA00023136"/>
    </source>
</evidence>
<evidence type="ECO:0000256" key="2">
    <source>
        <dbReference type="ARBA" id="ARBA00009450"/>
    </source>
</evidence>
<evidence type="ECO:0000313" key="19">
    <source>
        <dbReference type="EMBL" id="BCO28147.1"/>
    </source>
</evidence>
<keyword evidence="8" id="KW-0625">Polysaccharide transport</keyword>
<keyword evidence="6" id="KW-0812">Transmembrane</keyword>
<gene>
    <name evidence="19" type="ORF">MIZ03_3044</name>
</gene>
<name>A0ABM7MPG7_9BURK</name>
<keyword evidence="13" id="KW-0998">Cell outer membrane</keyword>
<evidence type="ECO:0000256" key="6">
    <source>
        <dbReference type="ARBA" id="ARBA00022692"/>
    </source>
</evidence>
<evidence type="ECO:0000256" key="5">
    <source>
        <dbReference type="ARBA" id="ARBA00022597"/>
    </source>
</evidence>
<evidence type="ECO:0000256" key="1">
    <source>
        <dbReference type="ARBA" id="ARBA00004571"/>
    </source>
</evidence>
<accession>A0ABM7MPG7</accession>
<keyword evidence="20" id="KW-1185">Reference proteome</keyword>
<dbReference type="InterPro" id="IPR017478">
    <property type="entry name" value="Polysacc_export_EpsE"/>
</dbReference>
<keyword evidence="11" id="KW-0472">Membrane</keyword>
<evidence type="ECO:0000256" key="3">
    <source>
        <dbReference type="ARBA" id="ARBA00022448"/>
    </source>
</evidence>
<evidence type="ECO:0000256" key="14">
    <source>
        <dbReference type="ARBA" id="ARBA00023288"/>
    </source>
</evidence>
<evidence type="ECO:0000256" key="7">
    <source>
        <dbReference type="ARBA" id="ARBA00022729"/>
    </source>
</evidence>
<feature type="domain" description="Soluble ligand binding" evidence="17">
    <location>
        <begin position="197"/>
        <end position="250"/>
    </location>
</feature>
<evidence type="ECO:0000259" key="17">
    <source>
        <dbReference type="Pfam" id="PF10531"/>
    </source>
</evidence>
<evidence type="ECO:0008006" key="21">
    <source>
        <dbReference type="Google" id="ProtNLM"/>
    </source>
</evidence>
<keyword evidence="9" id="KW-0406">Ion transport</keyword>
<dbReference type="RefSeq" id="WP_223904130.1">
    <property type="nucleotide sequence ID" value="NZ_AP024238.1"/>
</dbReference>
<feature type="domain" description="Polysaccharide export protein N-terminal" evidence="16">
    <location>
        <begin position="29"/>
        <end position="105"/>
    </location>
</feature>
<protein>
    <recommendedName>
        <fullName evidence="21">Polysaccharide export protein EpsE</fullName>
    </recommendedName>
</protein>
<keyword evidence="12" id="KW-0564">Palmitate</keyword>
<dbReference type="EMBL" id="AP024238">
    <property type="protein sequence ID" value="BCO28147.1"/>
    <property type="molecule type" value="Genomic_DNA"/>
</dbReference>
<evidence type="ECO:0000259" key="16">
    <source>
        <dbReference type="Pfam" id="PF02563"/>
    </source>
</evidence>
<comment type="subcellular location">
    <subcellularLocation>
        <location evidence="1">Cell outer membrane</location>
        <topology evidence="1">Multi-pass membrane protein</topology>
    </subcellularLocation>
</comment>
<keyword evidence="5" id="KW-0762">Sugar transport</keyword>
<evidence type="ECO:0000256" key="15">
    <source>
        <dbReference type="SAM" id="SignalP"/>
    </source>
</evidence>
<dbReference type="InterPro" id="IPR054765">
    <property type="entry name" value="SLBB_dom"/>
</dbReference>